<dbReference type="PANTHER" id="PTHR35279:SF1">
    <property type="entry name" value="ARABINANASE_LEVANSUCRASE_INVERTASE"/>
    <property type="match status" value="1"/>
</dbReference>
<proteinExistence type="predicted"/>
<protein>
    <recommendedName>
        <fullName evidence="3">Family 43 glycosylhydrolase</fullName>
    </recommendedName>
</protein>
<sequence length="349" mass="38355">MSNHSFTSILVRAMPGRYSEVKKRRSSTISEQLWNLFGGNYRHNCLSWHHSARNPVIPASGDTWRSVWVANPDVLTFNGKQLLYYRGNGIMPGTDGQRHDRLGVAEIVGLTRDTISLRDLNGGEPIVDVGGPDEFDGKDVLDPSAVEFGGRVFVYYSAVGAGPDCVGLAVSDDGVNFAKVGNIMEGRAPAAIVKDGFVYMIYQLLQNNGYRLYLARSRDGIHFEQVSEQSIFEGTPGNWDALSIVTARLTKDGDSFYMMYGGSSYLADEPDFFGLARSTDLLHWEPHPGNPIFGCGAMGEEDGGAIWFPALLETESEFVILYEGSRGKYSWDISSQICMSSIPKQSAGM</sequence>
<dbReference type="KEGG" id="plyc:GXP70_26915"/>
<dbReference type="RefSeq" id="WP_162359664.1">
    <property type="nucleotide sequence ID" value="NZ_CP048209.1"/>
</dbReference>
<name>A0A6C0G608_9BACL</name>
<dbReference type="AlphaFoldDB" id="A0A6C0G608"/>
<evidence type="ECO:0008006" key="3">
    <source>
        <dbReference type="Google" id="ProtNLM"/>
    </source>
</evidence>
<evidence type="ECO:0000313" key="1">
    <source>
        <dbReference type="EMBL" id="QHT63234.1"/>
    </source>
</evidence>
<accession>A0A6C0G608</accession>
<dbReference type="PANTHER" id="PTHR35279">
    <property type="match status" value="1"/>
</dbReference>
<organism evidence="1 2">
    <name type="scientific">Paenibacillus lycopersici</name>
    <dbReference type="NCBI Taxonomy" id="2704462"/>
    <lineage>
        <taxon>Bacteria</taxon>
        <taxon>Bacillati</taxon>
        <taxon>Bacillota</taxon>
        <taxon>Bacilli</taxon>
        <taxon>Bacillales</taxon>
        <taxon>Paenibacillaceae</taxon>
        <taxon>Paenibacillus</taxon>
    </lineage>
</organism>
<gene>
    <name evidence="1" type="ORF">GXP70_26915</name>
</gene>
<dbReference type="EMBL" id="CP048209">
    <property type="protein sequence ID" value="QHT63234.1"/>
    <property type="molecule type" value="Genomic_DNA"/>
</dbReference>
<dbReference type="Gene3D" id="2.115.10.20">
    <property type="entry name" value="Glycosyl hydrolase domain, family 43"/>
    <property type="match status" value="2"/>
</dbReference>
<evidence type="ECO:0000313" key="2">
    <source>
        <dbReference type="Proteomes" id="UP000476064"/>
    </source>
</evidence>
<dbReference type="SUPFAM" id="SSF75005">
    <property type="entry name" value="Arabinanase/levansucrase/invertase"/>
    <property type="match status" value="2"/>
</dbReference>
<dbReference type="Proteomes" id="UP000476064">
    <property type="component" value="Chromosome"/>
</dbReference>
<keyword evidence="2" id="KW-1185">Reference proteome</keyword>
<dbReference type="InterPro" id="IPR023296">
    <property type="entry name" value="Glyco_hydro_beta-prop_sf"/>
</dbReference>
<reference evidence="1 2" key="1">
    <citation type="submission" date="2020-01" db="EMBL/GenBank/DDBJ databases">
        <title>Paenibacillus sp. nov., isolated from tomato rhizosphere.</title>
        <authorList>
            <person name="Weon H.-Y."/>
            <person name="Lee S.A."/>
        </authorList>
    </citation>
    <scope>NUCLEOTIDE SEQUENCE [LARGE SCALE GENOMIC DNA]</scope>
    <source>
        <strain evidence="1 2">12200R-189</strain>
    </source>
</reference>